<evidence type="ECO:0000256" key="10">
    <source>
        <dbReference type="ARBA" id="ARBA00023211"/>
    </source>
</evidence>
<dbReference type="SUPFAM" id="SSF53098">
    <property type="entry name" value="Ribonuclease H-like"/>
    <property type="match status" value="1"/>
</dbReference>
<dbReference type="GO" id="GO:0032299">
    <property type="term" value="C:ribonuclease H2 complex"/>
    <property type="evidence" value="ECO:0007669"/>
    <property type="project" value="TreeGrafter"/>
</dbReference>
<keyword evidence="15" id="KW-1185">Reference proteome</keyword>
<evidence type="ECO:0000256" key="7">
    <source>
        <dbReference type="ARBA" id="ARBA00022723"/>
    </source>
</evidence>
<name>A0AAV9IQ30_CYACA</name>
<comment type="cofactor">
    <cofactor evidence="11">
        <name>Mn(2+)</name>
        <dbReference type="ChEBI" id="CHEBI:29035"/>
    </cofactor>
    <cofactor evidence="11">
        <name>Mg(2+)</name>
        <dbReference type="ChEBI" id="CHEBI:18420"/>
    </cofactor>
    <text evidence="11">Manganese or magnesium. Binds 1 divalent metal ion per monomer in the absence of substrate. May bind a second metal ion after substrate binding.</text>
</comment>
<keyword evidence="10" id="KW-0464">Manganese</keyword>
<dbReference type="HAMAP" id="MF_00052_B">
    <property type="entry name" value="RNase_HII_B"/>
    <property type="match status" value="1"/>
</dbReference>
<dbReference type="GO" id="GO:0046872">
    <property type="term" value="F:metal ion binding"/>
    <property type="evidence" value="ECO:0007669"/>
    <property type="project" value="UniProtKB-KW"/>
</dbReference>
<dbReference type="NCBIfam" id="NF000595">
    <property type="entry name" value="PRK00015.1-3"/>
    <property type="match status" value="1"/>
</dbReference>
<dbReference type="InterPro" id="IPR001352">
    <property type="entry name" value="RNase_HII/HIII"/>
</dbReference>
<dbReference type="InterPro" id="IPR022898">
    <property type="entry name" value="RNase_HII"/>
</dbReference>
<evidence type="ECO:0000256" key="12">
    <source>
        <dbReference type="RuleBase" id="RU003515"/>
    </source>
</evidence>
<comment type="cofactor">
    <cofactor evidence="2">
        <name>Mg(2+)</name>
        <dbReference type="ChEBI" id="CHEBI:18420"/>
    </cofactor>
</comment>
<keyword evidence="5" id="KW-0963">Cytoplasm</keyword>
<feature type="binding site" evidence="11">
    <location>
        <position position="101"/>
    </location>
    <ligand>
        <name>a divalent metal cation</name>
        <dbReference type="ChEBI" id="CHEBI:60240"/>
    </ligand>
</feature>
<comment type="catalytic activity">
    <reaction evidence="1 11 12">
        <text>Endonucleolytic cleavage to 5'-phosphomonoester.</text>
        <dbReference type="EC" id="3.1.26.4"/>
    </reaction>
</comment>
<dbReference type="CDD" id="cd07182">
    <property type="entry name" value="RNase_HII_bacteria_HII_like"/>
    <property type="match status" value="1"/>
</dbReference>
<evidence type="ECO:0000256" key="3">
    <source>
        <dbReference type="ARBA" id="ARBA00004496"/>
    </source>
</evidence>
<evidence type="ECO:0000256" key="5">
    <source>
        <dbReference type="ARBA" id="ARBA00022490"/>
    </source>
</evidence>
<evidence type="ECO:0000256" key="9">
    <source>
        <dbReference type="ARBA" id="ARBA00022801"/>
    </source>
</evidence>
<evidence type="ECO:0000256" key="11">
    <source>
        <dbReference type="PROSITE-ProRule" id="PRU01319"/>
    </source>
</evidence>
<reference evidence="14 15" key="1">
    <citation type="submission" date="2022-07" db="EMBL/GenBank/DDBJ databases">
        <title>Genome-wide signatures of adaptation to extreme environments.</title>
        <authorList>
            <person name="Cho C.H."/>
            <person name="Yoon H.S."/>
        </authorList>
    </citation>
    <scope>NUCLEOTIDE SEQUENCE [LARGE SCALE GENOMIC DNA]</scope>
    <source>
        <strain evidence="14 15">DBV 063 E5</strain>
    </source>
</reference>
<evidence type="ECO:0000256" key="6">
    <source>
        <dbReference type="ARBA" id="ARBA00022722"/>
    </source>
</evidence>
<dbReference type="GO" id="GO:0006298">
    <property type="term" value="P:mismatch repair"/>
    <property type="evidence" value="ECO:0007669"/>
    <property type="project" value="TreeGrafter"/>
</dbReference>
<dbReference type="EMBL" id="JANCYW010000001">
    <property type="protein sequence ID" value="KAK4534419.1"/>
    <property type="molecule type" value="Genomic_DNA"/>
</dbReference>
<dbReference type="InterPro" id="IPR012337">
    <property type="entry name" value="RNaseH-like_sf"/>
</dbReference>
<comment type="subcellular location">
    <subcellularLocation>
        <location evidence="3">Cytoplasm</location>
    </subcellularLocation>
</comment>
<dbReference type="InterPro" id="IPR036397">
    <property type="entry name" value="RNaseH_sf"/>
</dbReference>
<dbReference type="PROSITE" id="PS51975">
    <property type="entry name" value="RNASE_H_2"/>
    <property type="match status" value="1"/>
</dbReference>
<dbReference type="GO" id="GO:0005737">
    <property type="term" value="C:cytoplasm"/>
    <property type="evidence" value="ECO:0007669"/>
    <property type="project" value="UniProtKB-SubCell"/>
</dbReference>
<protein>
    <recommendedName>
        <fullName evidence="12">Ribonuclease</fullName>
        <ecNumber evidence="12">3.1.26.4</ecNumber>
    </recommendedName>
</protein>
<dbReference type="Pfam" id="PF01351">
    <property type="entry name" value="RNase_HII"/>
    <property type="match status" value="1"/>
</dbReference>
<proteinExistence type="inferred from homology"/>
<comment type="caution">
    <text evidence="14">The sequence shown here is derived from an EMBL/GenBank/DDBJ whole genome shotgun (WGS) entry which is preliminary data.</text>
</comment>
<dbReference type="AlphaFoldDB" id="A0AAV9IQ30"/>
<dbReference type="GO" id="GO:0004523">
    <property type="term" value="F:RNA-DNA hybrid ribonuclease activity"/>
    <property type="evidence" value="ECO:0007669"/>
    <property type="project" value="UniProtKB-UniRule"/>
</dbReference>
<evidence type="ECO:0000259" key="13">
    <source>
        <dbReference type="PROSITE" id="PS51975"/>
    </source>
</evidence>
<gene>
    <name evidence="14" type="ORF">CDCA_CDCA01G0444</name>
</gene>
<dbReference type="Gene3D" id="3.30.420.10">
    <property type="entry name" value="Ribonuclease H-like superfamily/Ribonuclease H"/>
    <property type="match status" value="1"/>
</dbReference>
<dbReference type="Proteomes" id="UP001301350">
    <property type="component" value="Unassembled WGS sequence"/>
</dbReference>
<keyword evidence="9 11" id="KW-0378">Hydrolase</keyword>
<evidence type="ECO:0000256" key="1">
    <source>
        <dbReference type="ARBA" id="ARBA00000077"/>
    </source>
</evidence>
<dbReference type="PANTHER" id="PTHR10954:SF18">
    <property type="entry name" value="RIBONUCLEASE HII"/>
    <property type="match status" value="1"/>
</dbReference>
<evidence type="ECO:0000313" key="15">
    <source>
        <dbReference type="Proteomes" id="UP001301350"/>
    </source>
</evidence>
<dbReference type="GO" id="GO:0003723">
    <property type="term" value="F:RNA binding"/>
    <property type="evidence" value="ECO:0007669"/>
    <property type="project" value="UniProtKB-UniRule"/>
</dbReference>
<keyword evidence="7 11" id="KW-0479">Metal-binding</keyword>
<feature type="binding site" evidence="11">
    <location>
        <position position="100"/>
    </location>
    <ligand>
        <name>a divalent metal cation</name>
        <dbReference type="ChEBI" id="CHEBI:60240"/>
    </ligand>
</feature>
<keyword evidence="6 11" id="KW-0540">Nuclease</keyword>
<comment type="function">
    <text evidence="12">Endonuclease that specifically degrades the RNA of RNA-DNA hybrids.</text>
</comment>
<feature type="binding site" evidence="11">
    <location>
        <position position="195"/>
    </location>
    <ligand>
        <name>a divalent metal cation</name>
        <dbReference type="ChEBI" id="CHEBI:60240"/>
    </ligand>
</feature>
<accession>A0AAV9IQ30</accession>
<sequence length="303" mass="32667">MRPLLPAFLSSLTLRAPARTLARLRQVAGLRECTSAAATSPQLVPVTHAESGEVYRVLRRSSRLLRPVPEREMTRLFRLTEWERHYQQASTAAVRIAGVDEAGRGSLAGPVVAAACVLPEDVWIEGVNDSKLLSAEARDELFAAICGPHSGIAVGVGIVEHDVIDTVNILQATVLAIQKAVRAVPGAAPTRVLVDGLLPRALIAADATTPASPMVGIVQGDRLCMSIAAASVVAKVTRDRLMEELDARYPGYEFAVNKGYPTPRHLELLSALGPSPMHRRTYAPVKRWLEQQHVEGNGASEEM</sequence>
<dbReference type="EC" id="3.1.26.4" evidence="12"/>
<dbReference type="PANTHER" id="PTHR10954">
    <property type="entry name" value="RIBONUCLEASE H2 SUBUNIT A"/>
    <property type="match status" value="1"/>
</dbReference>
<evidence type="ECO:0000256" key="2">
    <source>
        <dbReference type="ARBA" id="ARBA00001946"/>
    </source>
</evidence>
<evidence type="ECO:0000256" key="8">
    <source>
        <dbReference type="ARBA" id="ARBA00022759"/>
    </source>
</evidence>
<comment type="similarity">
    <text evidence="4 12">Belongs to the RNase HII family.</text>
</comment>
<organism evidence="14 15">
    <name type="scientific">Cyanidium caldarium</name>
    <name type="common">Red alga</name>
    <dbReference type="NCBI Taxonomy" id="2771"/>
    <lineage>
        <taxon>Eukaryota</taxon>
        <taxon>Rhodophyta</taxon>
        <taxon>Bangiophyceae</taxon>
        <taxon>Cyanidiales</taxon>
        <taxon>Cyanidiaceae</taxon>
        <taxon>Cyanidium</taxon>
    </lineage>
</organism>
<dbReference type="GO" id="GO:0043137">
    <property type="term" value="P:DNA replication, removal of RNA primer"/>
    <property type="evidence" value="ECO:0007669"/>
    <property type="project" value="TreeGrafter"/>
</dbReference>
<feature type="domain" description="RNase H type-2" evidence="13">
    <location>
        <begin position="94"/>
        <end position="294"/>
    </location>
</feature>
<dbReference type="InterPro" id="IPR024567">
    <property type="entry name" value="RNase_HII/HIII_dom"/>
</dbReference>
<keyword evidence="8 11" id="KW-0255">Endonuclease</keyword>
<evidence type="ECO:0000313" key="14">
    <source>
        <dbReference type="EMBL" id="KAK4534419.1"/>
    </source>
</evidence>
<evidence type="ECO:0000256" key="4">
    <source>
        <dbReference type="ARBA" id="ARBA00007383"/>
    </source>
</evidence>